<dbReference type="InterPro" id="IPR002123">
    <property type="entry name" value="Plipid/glycerol_acylTrfase"/>
</dbReference>
<dbReference type="AlphaFoldDB" id="A0A7X5HX44"/>
<dbReference type="PANTHER" id="PTHR10434">
    <property type="entry name" value="1-ACYL-SN-GLYCEROL-3-PHOSPHATE ACYLTRANSFERASE"/>
    <property type="match status" value="1"/>
</dbReference>
<reference evidence="9 10" key="1">
    <citation type="submission" date="2020-01" db="EMBL/GenBank/DDBJ databases">
        <title>Anaeroalcalibacter tamaniensis gen. nov., sp. nov., moderately halophilic strictly anaerobic fermenter bacterium from mud volcano of Taman peninsula.</title>
        <authorList>
            <person name="Frolova A."/>
            <person name="Merkel A.Y."/>
            <person name="Slobodkin A.I."/>
        </authorList>
    </citation>
    <scope>NUCLEOTIDE SEQUENCE [LARGE SCALE GENOMIC DNA]</scope>
    <source>
        <strain evidence="9 10">F-3ap</strain>
    </source>
</reference>
<dbReference type="SMART" id="SM00563">
    <property type="entry name" value="PlsC"/>
    <property type="match status" value="1"/>
</dbReference>
<feature type="domain" description="Phospholipid/glycerol acyltransferase" evidence="8">
    <location>
        <begin position="72"/>
        <end position="186"/>
    </location>
</feature>
<sequence length="239" mass="26838">MRRVGFFLFFPLYFLLSMPYLAYGRLLGWKDRQARIRLAYGFTRLTSRLLLGMAGAKLHFQGVENIPRDRAVLFVGNHRSMLDIPLLMMAVDFPIAFIAKQEMDKVLLMRGWVHLLDCVLLDRKDPRKALKSILYGIDKLKAGESLVVFPEGTRTPGDRMLPFKQGSLQLAEKSGVPVVPFGIQGTEAVLEQNGWNLKPGDVSIRFGTPLDLSNLGPEEQKRSAAYVQNLVEALIPPPA</sequence>
<evidence type="ECO:0000256" key="4">
    <source>
        <dbReference type="ARBA" id="ARBA00022679"/>
    </source>
</evidence>
<keyword evidence="5 7" id="KW-0443">Lipid metabolism</keyword>
<evidence type="ECO:0000256" key="2">
    <source>
        <dbReference type="ARBA" id="ARBA00008655"/>
    </source>
</evidence>
<dbReference type="EMBL" id="JAAEEH010000033">
    <property type="protein sequence ID" value="NDL68278.1"/>
    <property type="molecule type" value="Genomic_DNA"/>
</dbReference>
<proteinExistence type="inferred from homology"/>
<evidence type="ECO:0000256" key="5">
    <source>
        <dbReference type="ARBA" id="ARBA00023098"/>
    </source>
</evidence>
<keyword evidence="7" id="KW-1208">Phospholipid metabolism</keyword>
<evidence type="ECO:0000256" key="3">
    <source>
        <dbReference type="ARBA" id="ARBA00022516"/>
    </source>
</evidence>
<comment type="domain">
    <text evidence="7">The HXXXXD motif is essential for acyltransferase activity and may constitute the binding site for the phosphate moiety of the glycerol-3-phosphate.</text>
</comment>
<organism evidence="9 10">
    <name type="scientific">Anaerotalea alkaliphila</name>
    <dbReference type="NCBI Taxonomy" id="2662126"/>
    <lineage>
        <taxon>Bacteria</taxon>
        <taxon>Bacillati</taxon>
        <taxon>Bacillota</taxon>
        <taxon>Clostridia</taxon>
        <taxon>Eubacteriales</taxon>
        <taxon>Anaerotalea</taxon>
    </lineage>
</organism>
<dbReference type="PANTHER" id="PTHR10434:SF64">
    <property type="entry name" value="1-ACYL-SN-GLYCEROL-3-PHOSPHATE ACYLTRANSFERASE-RELATED"/>
    <property type="match status" value="1"/>
</dbReference>
<dbReference type="SUPFAM" id="SSF69593">
    <property type="entry name" value="Glycerol-3-phosphate (1)-acyltransferase"/>
    <property type="match status" value="1"/>
</dbReference>
<dbReference type="Proteomes" id="UP000461585">
    <property type="component" value="Unassembled WGS sequence"/>
</dbReference>
<dbReference type="GO" id="GO:0003841">
    <property type="term" value="F:1-acylglycerol-3-phosphate O-acyltransferase activity"/>
    <property type="evidence" value="ECO:0007669"/>
    <property type="project" value="UniProtKB-UniRule"/>
</dbReference>
<evidence type="ECO:0000256" key="1">
    <source>
        <dbReference type="ARBA" id="ARBA00005189"/>
    </source>
</evidence>
<keyword evidence="3 7" id="KW-0444">Lipid biosynthesis</keyword>
<keyword evidence="4 7" id="KW-0808">Transferase</keyword>
<evidence type="ECO:0000256" key="7">
    <source>
        <dbReference type="RuleBase" id="RU361267"/>
    </source>
</evidence>
<accession>A0A7X5HX44</accession>
<protein>
    <recommendedName>
        <fullName evidence="7">1-acyl-sn-glycerol-3-phosphate acyltransferase</fullName>
        <ecNumber evidence="7">2.3.1.51</ecNumber>
    </recommendedName>
</protein>
<evidence type="ECO:0000313" key="10">
    <source>
        <dbReference type="Proteomes" id="UP000461585"/>
    </source>
</evidence>
<dbReference type="InterPro" id="IPR004552">
    <property type="entry name" value="AGP_acyltrans"/>
</dbReference>
<dbReference type="RefSeq" id="WP_162371002.1">
    <property type="nucleotide sequence ID" value="NZ_JAAEEH010000033.1"/>
</dbReference>
<comment type="caution">
    <text evidence="9">The sequence shown here is derived from an EMBL/GenBank/DDBJ whole genome shotgun (WGS) entry which is preliminary data.</text>
</comment>
<comment type="similarity">
    <text evidence="2 7">Belongs to the 1-acyl-sn-glycerol-3-phosphate acyltransferase family.</text>
</comment>
<evidence type="ECO:0000256" key="6">
    <source>
        <dbReference type="ARBA" id="ARBA00023315"/>
    </source>
</evidence>
<dbReference type="GO" id="GO:0006654">
    <property type="term" value="P:phosphatidic acid biosynthetic process"/>
    <property type="evidence" value="ECO:0007669"/>
    <property type="project" value="TreeGrafter"/>
</dbReference>
<dbReference type="Pfam" id="PF01553">
    <property type="entry name" value="Acyltransferase"/>
    <property type="match status" value="1"/>
</dbReference>
<name>A0A7X5HX44_9FIRM</name>
<evidence type="ECO:0000313" key="9">
    <source>
        <dbReference type="EMBL" id="NDL68278.1"/>
    </source>
</evidence>
<keyword evidence="7" id="KW-0594">Phospholipid biosynthesis</keyword>
<keyword evidence="10" id="KW-1185">Reference proteome</keyword>
<dbReference type="EC" id="2.3.1.51" evidence="7"/>
<dbReference type="GO" id="GO:0016020">
    <property type="term" value="C:membrane"/>
    <property type="evidence" value="ECO:0007669"/>
    <property type="project" value="InterPro"/>
</dbReference>
<dbReference type="CDD" id="cd07989">
    <property type="entry name" value="LPLAT_AGPAT-like"/>
    <property type="match status" value="1"/>
</dbReference>
<gene>
    <name evidence="9" type="ORF">GXN74_11045</name>
</gene>
<dbReference type="NCBIfam" id="TIGR00530">
    <property type="entry name" value="AGP_acyltrn"/>
    <property type="match status" value="1"/>
</dbReference>
<keyword evidence="6 7" id="KW-0012">Acyltransferase</keyword>
<comment type="pathway">
    <text evidence="1">Lipid metabolism.</text>
</comment>
<evidence type="ECO:0000259" key="8">
    <source>
        <dbReference type="SMART" id="SM00563"/>
    </source>
</evidence>
<comment type="catalytic activity">
    <reaction evidence="7">
        <text>a 1-acyl-sn-glycero-3-phosphate + an acyl-CoA = a 1,2-diacyl-sn-glycero-3-phosphate + CoA</text>
        <dbReference type="Rhea" id="RHEA:19709"/>
        <dbReference type="ChEBI" id="CHEBI:57287"/>
        <dbReference type="ChEBI" id="CHEBI:57970"/>
        <dbReference type="ChEBI" id="CHEBI:58342"/>
        <dbReference type="ChEBI" id="CHEBI:58608"/>
        <dbReference type="EC" id="2.3.1.51"/>
    </reaction>
</comment>